<dbReference type="GO" id="GO:0003700">
    <property type="term" value="F:DNA-binding transcription factor activity"/>
    <property type="evidence" value="ECO:0007669"/>
    <property type="project" value="InterPro"/>
</dbReference>
<dbReference type="SUPFAM" id="SSF46785">
    <property type="entry name" value="Winged helix' DNA-binding domain"/>
    <property type="match status" value="1"/>
</dbReference>
<dbReference type="NCBIfam" id="NF033788">
    <property type="entry name" value="HTH_metalloreg"/>
    <property type="match status" value="1"/>
</dbReference>
<dbReference type="Gene3D" id="1.10.10.10">
    <property type="entry name" value="Winged helix-like DNA-binding domain superfamily/Winged helix DNA-binding domain"/>
    <property type="match status" value="1"/>
</dbReference>
<dbReference type="AlphaFoldDB" id="A0A2W5T5I5"/>
<dbReference type="InterPro" id="IPR036390">
    <property type="entry name" value="WH_DNA-bd_sf"/>
</dbReference>
<evidence type="ECO:0000313" key="2">
    <source>
        <dbReference type="EMBL" id="PZR06715.1"/>
    </source>
</evidence>
<dbReference type="Pfam" id="PF01022">
    <property type="entry name" value="HTH_5"/>
    <property type="match status" value="1"/>
</dbReference>
<accession>A0A2W5T5I5</accession>
<reference evidence="2 3" key="1">
    <citation type="submission" date="2017-08" db="EMBL/GenBank/DDBJ databases">
        <title>Infants hospitalized years apart are colonized by the same room-sourced microbial strains.</title>
        <authorList>
            <person name="Brooks B."/>
            <person name="Olm M.R."/>
            <person name="Firek B.A."/>
            <person name="Baker R."/>
            <person name="Thomas B.C."/>
            <person name="Morowitz M.J."/>
            <person name="Banfield J.F."/>
        </authorList>
    </citation>
    <scope>NUCLEOTIDE SEQUENCE [LARGE SCALE GENOMIC DNA]</scope>
    <source>
        <strain evidence="2">S2_003_000_R2_14</strain>
    </source>
</reference>
<name>A0A2W5T5I5_9BACT</name>
<comment type="caution">
    <text evidence="2">The sequence shown here is derived from an EMBL/GenBank/DDBJ whole genome shotgun (WGS) entry which is preliminary data.</text>
</comment>
<dbReference type="CDD" id="cd00090">
    <property type="entry name" value="HTH_ARSR"/>
    <property type="match status" value="1"/>
</dbReference>
<dbReference type="PROSITE" id="PS50987">
    <property type="entry name" value="HTH_ARSR_2"/>
    <property type="match status" value="1"/>
</dbReference>
<dbReference type="InterPro" id="IPR036388">
    <property type="entry name" value="WH-like_DNA-bd_sf"/>
</dbReference>
<dbReference type="InterPro" id="IPR011991">
    <property type="entry name" value="ArsR-like_HTH"/>
</dbReference>
<sequence>MHTSLAALGDPNRFRIVEFLRDGAKPVNDIVEGLKLNQPQVSKHLKVLKEVGLVDVQPRGQQRLYELQAAPLRELHAWLERYRQLWEARFDAMDEVIDELQSKEAQCTPLKGTKA</sequence>
<evidence type="ECO:0000313" key="3">
    <source>
        <dbReference type="Proteomes" id="UP000249061"/>
    </source>
</evidence>
<dbReference type="PANTHER" id="PTHR38600">
    <property type="entry name" value="TRANSCRIPTIONAL REGULATORY PROTEIN"/>
    <property type="match status" value="1"/>
</dbReference>
<proteinExistence type="predicted"/>
<dbReference type="SMART" id="SM00418">
    <property type="entry name" value="HTH_ARSR"/>
    <property type="match status" value="1"/>
</dbReference>
<feature type="domain" description="HTH arsR-type" evidence="1">
    <location>
        <begin position="1"/>
        <end position="87"/>
    </location>
</feature>
<dbReference type="PRINTS" id="PR00778">
    <property type="entry name" value="HTHARSR"/>
</dbReference>
<gene>
    <name evidence="2" type="ORF">DI536_29780</name>
</gene>
<organism evidence="2 3">
    <name type="scientific">Archangium gephyra</name>
    <dbReference type="NCBI Taxonomy" id="48"/>
    <lineage>
        <taxon>Bacteria</taxon>
        <taxon>Pseudomonadati</taxon>
        <taxon>Myxococcota</taxon>
        <taxon>Myxococcia</taxon>
        <taxon>Myxococcales</taxon>
        <taxon>Cystobacterineae</taxon>
        <taxon>Archangiaceae</taxon>
        <taxon>Archangium</taxon>
    </lineage>
</organism>
<evidence type="ECO:0000259" key="1">
    <source>
        <dbReference type="PROSITE" id="PS50987"/>
    </source>
</evidence>
<protein>
    <submittedName>
        <fullName evidence="2">Transcriptional regulator</fullName>
    </submittedName>
</protein>
<dbReference type="InterPro" id="IPR001845">
    <property type="entry name" value="HTH_ArsR_DNA-bd_dom"/>
</dbReference>
<dbReference type="PANTHER" id="PTHR38600:SF1">
    <property type="entry name" value="TRANSCRIPTIONAL REGULATORY PROTEIN"/>
    <property type="match status" value="1"/>
</dbReference>
<dbReference type="EMBL" id="QFQP01000036">
    <property type="protein sequence ID" value="PZR06715.1"/>
    <property type="molecule type" value="Genomic_DNA"/>
</dbReference>
<dbReference type="Proteomes" id="UP000249061">
    <property type="component" value="Unassembled WGS sequence"/>
</dbReference>